<name>A0A6J4KBJ5_9ACTN</name>
<feature type="compositionally biased region" description="Basic and acidic residues" evidence="1">
    <location>
        <begin position="219"/>
        <end position="228"/>
    </location>
</feature>
<dbReference type="EMBL" id="CADCTT010000159">
    <property type="protein sequence ID" value="CAA9301328.1"/>
    <property type="molecule type" value="Genomic_DNA"/>
</dbReference>
<feature type="non-terminal residue" evidence="2">
    <location>
        <position position="1"/>
    </location>
</feature>
<feature type="compositionally biased region" description="Basic and acidic residues" evidence="1">
    <location>
        <begin position="118"/>
        <end position="128"/>
    </location>
</feature>
<accession>A0A6J4KBJ5</accession>
<evidence type="ECO:0000256" key="1">
    <source>
        <dbReference type="SAM" id="MobiDB-lite"/>
    </source>
</evidence>
<gene>
    <name evidence="2" type="ORF">AVDCRST_MAG61-1026</name>
</gene>
<protein>
    <submittedName>
        <fullName evidence="2">Integral membrane protein</fullName>
    </submittedName>
</protein>
<feature type="compositionally biased region" description="Low complexity" evidence="1">
    <location>
        <begin position="229"/>
        <end position="242"/>
    </location>
</feature>
<feature type="compositionally biased region" description="Low complexity" evidence="1">
    <location>
        <begin position="1"/>
        <end position="11"/>
    </location>
</feature>
<feature type="non-terminal residue" evidence="2">
    <location>
        <position position="242"/>
    </location>
</feature>
<sequence length="242" mass="25768">DGDAHPLAGAGARRRPADPGRQGRARPQPVRPSLPLPPDRGGRHLGGGRDAARPVVRHRAGRPHLLRPDLRLGSDLGGRQLPLRAAAPGPHPDPRCTTTAGDHAHPGGAGAGRGVRRWRADHPRDPRAGRPHRERPGLRPGRQPLPAAGNHPGQRDRRRAVLPGRPVRGHRQEAAGADLHGDLLAGHRGGRQPAAGLRRRRPRRGGRAAAARRGRRAGTHPDPHHLVDGHAAGAAADLLRRL</sequence>
<feature type="region of interest" description="Disordered" evidence="1">
    <location>
        <begin position="1"/>
        <end position="159"/>
    </location>
</feature>
<feature type="compositionally biased region" description="Low complexity" evidence="1">
    <location>
        <begin position="177"/>
        <end position="196"/>
    </location>
</feature>
<feature type="compositionally biased region" description="Low complexity" evidence="1">
    <location>
        <begin position="19"/>
        <end position="28"/>
    </location>
</feature>
<dbReference type="AlphaFoldDB" id="A0A6J4KBJ5"/>
<feature type="compositionally biased region" description="Basic residues" evidence="1">
    <location>
        <begin position="197"/>
        <end position="218"/>
    </location>
</feature>
<reference evidence="2" key="1">
    <citation type="submission" date="2020-02" db="EMBL/GenBank/DDBJ databases">
        <authorList>
            <person name="Meier V. D."/>
        </authorList>
    </citation>
    <scope>NUCLEOTIDE SEQUENCE</scope>
    <source>
        <strain evidence="2">AVDCRST_MAG61</strain>
    </source>
</reference>
<proteinExistence type="predicted"/>
<feature type="compositionally biased region" description="Pro residues" evidence="1">
    <location>
        <begin position="29"/>
        <end position="38"/>
    </location>
</feature>
<feature type="region of interest" description="Disordered" evidence="1">
    <location>
        <begin position="177"/>
        <end position="242"/>
    </location>
</feature>
<evidence type="ECO:0000313" key="2">
    <source>
        <dbReference type="EMBL" id="CAA9301328.1"/>
    </source>
</evidence>
<organism evidence="2">
    <name type="scientific">uncultured Friedmanniella sp</name>
    <dbReference type="NCBI Taxonomy" id="335381"/>
    <lineage>
        <taxon>Bacteria</taxon>
        <taxon>Bacillati</taxon>
        <taxon>Actinomycetota</taxon>
        <taxon>Actinomycetes</taxon>
        <taxon>Propionibacteriales</taxon>
        <taxon>Nocardioidaceae</taxon>
        <taxon>Friedmanniella</taxon>
        <taxon>environmental samples</taxon>
    </lineage>
</organism>
<feature type="compositionally biased region" description="Basic residues" evidence="1">
    <location>
        <begin position="55"/>
        <end position="65"/>
    </location>
</feature>